<feature type="domain" description="HTH tetR-type" evidence="5">
    <location>
        <begin position="10"/>
        <end position="70"/>
    </location>
</feature>
<dbReference type="EMBL" id="JACHXW010000001">
    <property type="protein sequence ID" value="MBB3150019.1"/>
    <property type="molecule type" value="Genomic_DNA"/>
</dbReference>
<dbReference type="InterPro" id="IPR001647">
    <property type="entry name" value="HTH_TetR"/>
</dbReference>
<dbReference type="Pfam" id="PF00440">
    <property type="entry name" value="TetR_N"/>
    <property type="match status" value="1"/>
</dbReference>
<dbReference type="PROSITE" id="PS50977">
    <property type="entry name" value="HTH_TETR_2"/>
    <property type="match status" value="1"/>
</dbReference>
<dbReference type="InterPro" id="IPR009057">
    <property type="entry name" value="Homeodomain-like_sf"/>
</dbReference>
<dbReference type="Proteomes" id="UP000518605">
    <property type="component" value="Unassembled WGS sequence"/>
</dbReference>
<keyword evidence="2 4" id="KW-0238">DNA-binding</keyword>
<dbReference type="Gene3D" id="1.10.357.10">
    <property type="entry name" value="Tetracycline Repressor, domain 2"/>
    <property type="match status" value="1"/>
</dbReference>
<dbReference type="InterPro" id="IPR023772">
    <property type="entry name" value="DNA-bd_HTH_TetR-type_CS"/>
</dbReference>
<organism evidence="6 7">
    <name type="scientific">Paenibacillus endophyticus</name>
    <dbReference type="NCBI Taxonomy" id="1294268"/>
    <lineage>
        <taxon>Bacteria</taxon>
        <taxon>Bacillati</taxon>
        <taxon>Bacillota</taxon>
        <taxon>Bacilli</taxon>
        <taxon>Bacillales</taxon>
        <taxon>Paenibacillaceae</taxon>
        <taxon>Paenibacillus</taxon>
    </lineage>
</organism>
<sequence length="199" mass="22109">MEGTKIRKGEKTKQSVIEKTALLLNRQGYLTTSLAEITDATGLQKGGLYNHFKDKEELLIESFKYCCTLVDERIKETLDAEQTPVNQLLAFVEFYFGLDFPGGCPIANAAVEADSASAPLFQQAQEAMNRLLDLLEGIVKKGIQLNEIRPLADSKEAALYILSTVEGALLMRKLFPASSSITVVRDQLFQYINEDLKQA</sequence>
<evidence type="ECO:0000256" key="3">
    <source>
        <dbReference type="ARBA" id="ARBA00023163"/>
    </source>
</evidence>
<dbReference type="PANTHER" id="PTHR47506">
    <property type="entry name" value="TRANSCRIPTIONAL REGULATORY PROTEIN"/>
    <property type="match status" value="1"/>
</dbReference>
<keyword evidence="7" id="KW-1185">Reference proteome</keyword>
<dbReference type="SUPFAM" id="SSF46689">
    <property type="entry name" value="Homeodomain-like"/>
    <property type="match status" value="1"/>
</dbReference>
<dbReference type="InterPro" id="IPR011075">
    <property type="entry name" value="TetR_C"/>
</dbReference>
<keyword evidence="1" id="KW-0805">Transcription regulation</keyword>
<dbReference type="GO" id="GO:0003677">
    <property type="term" value="F:DNA binding"/>
    <property type="evidence" value="ECO:0007669"/>
    <property type="project" value="UniProtKB-UniRule"/>
</dbReference>
<dbReference type="AlphaFoldDB" id="A0A7W5C4N9"/>
<dbReference type="PROSITE" id="PS01081">
    <property type="entry name" value="HTH_TETR_1"/>
    <property type="match status" value="1"/>
</dbReference>
<dbReference type="SUPFAM" id="SSF48498">
    <property type="entry name" value="Tetracyclin repressor-like, C-terminal domain"/>
    <property type="match status" value="1"/>
</dbReference>
<dbReference type="RefSeq" id="WP_183557232.1">
    <property type="nucleotide sequence ID" value="NZ_CBCSLB010000001.1"/>
</dbReference>
<evidence type="ECO:0000313" key="7">
    <source>
        <dbReference type="Proteomes" id="UP000518605"/>
    </source>
</evidence>
<accession>A0A7W5C4N9</accession>
<keyword evidence="3" id="KW-0804">Transcription</keyword>
<evidence type="ECO:0000259" key="5">
    <source>
        <dbReference type="PROSITE" id="PS50977"/>
    </source>
</evidence>
<evidence type="ECO:0000313" key="6">
    <source>
        <dbReference type="EMBL" id="MBB3150019.1"/>
    </source>
</evidence>
<evidence type="ECO:0000256" key="1">
    <source>
        <dbReference type="ARBA" id="ARBA00023015"/>
    </source>
</evidence>
<evidence type="ECO:0000256" key="2">
    <source>
        <dbReference type="ARBA" id="ARBA00023125"/>
    </source>
</evidence>
<protein>
    <submittedName>
        <fullName evidence="6">AcrR family transcriptional regulator</fullName>
    </submittedName>
</protein>
<gene>
    <name evidence="6" type="ORF">FHS16_000051</name>
</gene>
<comment type="caution">
    <text evidence="6">The sequence shown here is derived from an EMBL/GenBank/DDBJ whole genome shotgun (WGS) entry which is preliminary data.</text>
</comment>
<proteinExistence type="predicted"/>
<name>A0A7W5C4N9_9BACL</name>
<reference evidence="6 7" key="1">
    <citation type="submission" date="2020-08" db="EMBL/GenBank/DDBJ databases">
        <title>Genomic Encyclopedia of Type Strains, Phase III (KMG-III): the genomes of soil and plant-associated and newly described type strains.</title>
        <authorList>
            <person name="Whitman W."/>
        </authorList>
    </citation>
    <scope>NUCLEOTIDE SEQUENCE [LARGE SCALE GENOMIC DNA]</scope>
    <source>
        <strain evidence="6 7">CECT 8234</strain>
    </source>
</reference>
<dbReference type="Pfam" id="PF16925">
    <property type="entry name" value="TetR_C_13"/>
    <property type="match status" value="1"/>
</dbReference>
<dbReference type="InterPro" id="IPR036271">
    <property type="entry name" value="Tet_transcr_reg_TetR-rel_C_sf"/>
</dbReference>
<dbReference type="PANTHER" id="PTHR47506:SF3">
    <property type="entry name" value="HTH-TYPE TRANSCRIPTIONAL REGULATOR LMRA"/>
    <property type="match status" value="1"/>
</dbReference>
<feature type="DNA-binding region" description="H-T-H motif" evidence="4">
    <location>
        <begin position="33"/>
        <end position="52"/>
    </location>
</feature>
<dbReference type="PRINTS" id="PR00455">
    <property type="entry name" value="HTHTETR"/>
</dbReference>
<evidence type="ECO:0000256" key="4">
    <source>
        <dbReference type="PROSITE-ProRule" id="PRU00335"/>
    </source>
</evidence>